<comment type="caution">
    <text evidence="12">The sequence shown here is derived from an EMBL/GenBank/DDBJ whole genome shotgun (WGS) entry which is preliminary data.</text>
</comment>
<dbReference type="FunFam" id="2.30.30.100:FF:000002">
    <property type="entry name" value="Small nuclear ribonucleoprotein Sm D3"/>
    <property type="match status" value="1"/>
</dbReference>
<organism evidence="12 13">
    <name type="scientific">Anaeramoeba flamelloides</name>
    <dbReference type="NCBI Taxonomy" id="1746091"/>
    <lineage>
        <taxon>Eukaryota</taxon>
        <taxon>Metamonada</taxon>
        <taxon>Anaeramoebidae</taxon>
        <taxon>Anaeramoeba</taxon>
    </lineage>
</organism>
<comment type="subcellular location">
    <subcellularLocation>
        <location evidence="2">Cytoplasm</location>
        <location evidence="2">Cytosol</location>
    </subcellularLocation>
    <subcellularLocation>
        <location evidence="1 9">Nucleus</location>
    </subcellularLocation>
</comment>
<evidence type="ECO:0000256" key="3">
    <source>
        <dbReference type="ARBA" id="ARBA00008146"/>
    </source>
</evidence>
<evidence type="ECO:0000256" key="6">
    <source>
        <dbReference type="ARBA" id="ARBA00023187"/>
    </source>
</evidence>
<dbReference type="GO" id="GO:0000387">
    <property type="term" value="P:spliceosomal snRNP assembly"/>
    <property type="evidence" value="ECO:0007669"/>
    <property type="project" value="UniProtKB-UniRule"/>
</dbReference>
<sequence length="120" mass="13303">MALGIPLKLLHESEGFVVTVELKNNEIYRGHLVQGEDNMNMELINVTLVSTNGQSSTLEKVYIRGSLVKFIVTPSFLENSPIFFTSKEGKGKGEGLRRAGLERGGGRGRGRGRMRNIRKN</sequence>
<keyword evidence="6 9" id="KW-0508">mRNA splicing</keyword>
<evidence type="ECO:0000256" key="7">
    <source>
        <dbReference type="ARBA" id="ARBA00023242"/>
    </source>
</evidence>
<keyword evidence="7 9" id="KW-0539">Nucleus</keyword>
<dbReference type="Proteomes" id="UP001146793">
    <property type="component" value="Unassembled WGS sequence"/>
</dbReference>
<evidence type="ECO:0000259" key="11">
    <source>
        <dbReference type="PROSITE" id="PS52002"/>
    </source>
</evidence>
<dbReference type="InterPro" id="IPR047575">
    <property type="entry name" value="Sm"/>
</dbReference>
<dbReference type="InterPro" id="IPR010920">
    <property type="entry name" value="LSM_dom_sf"/>
</dbReference>
<dbReference type="Pfam" id="PF01423">
    <property type="entry name" value="LSM"/>
    <property type="match status" value="1"/>
</dbReference>
<dbReference type="PROSITE" id="PS52002">
    <property type="entry name" value="SM"/>
    <property type="match status" value="1"/>
</dbReference>
<keyword evidence="8 9" id="KW-0687">Ribonucleoprotein</keyword>
<name>A0AAV7YR28_9EUKA</name>
<evidence type="ECO:0000256" key="8">
    <source>
        <dbReference type="ARBA" id="ARBA00023274"/>
    </source>
</evidence>
<accession>A0AAV7YR28</accession>
<evidence type="ECO:0000256" key="5">
    <source>
        <dbReference type="ARBA" id="ARBA00022664"/>
    </source>
</evidence>
<dbReference type="InterPro" id="IPR001163">
    <property type="entry name" value="Sm_dom_euk/arc"/>
</dbReference>
<dbReference type="GO" id="GO:0005829">
    <property type="term" value="C:cytosol"/>
    <property type="evidence" value="ECO:0007669"/>
    <property type="project" value="UniProtKB-SubCell"/>
</dbReference>
<evidence type="ECO:0000256" key="10">
    <source>
        <dbReference type="SAM" id="MobiDB-lite"/>
    </source>
</evidence>
<dbReference type="AlphaFoldDB" id="A0AAV7YR28"/>
<keyword evidence="5 9" id="KW-0507">mRNA processing</keyword>
<evidence type="ECO:0000256" key="1">
    <source>
        <dbReference type="ARBA" id="ARBA00004123"/>
    </source>
</evidence>
<reference evidence="12" key="1">
    <citation type="submission" date="2022-08" db="EMBL/GenBank/DDBJ databases">
        <title>Novel sulphate-reducing endosymbionts in the free-living metamonad Anaeramoeba.</title>
        <authorList>
            <person name="Jerlstrom-Hultqvist J."/>
            <person name="Cepicka I."/>
            <person name="Gallot-Lavallee L."/>
            <person name="Salas-Leiva D."/>
            <person name="Curtis B.A."/>
            <person name="Zahonova K."/>
            <person name="Pipaliya S."/>
            <person name="Dacks J."/>
            <person name="Roger A.J."/>
        </authorList>
    </citation>
    <scope>NUCLEOTIDE SEQUENCE</scope>
    <source>
        <strain evidence="12">Busselton2</strain>
    </source>
</reference>
<dbReference type="GO" id="GO:0005681">
    <property type="term" value="C:spliceosomal complex"/>
    <property type="evidence" value="ECO:0007669"/>
    <property type="project" value="InterPro"/>
</dbReference>
<dbReference type="GO" id="GO:0003723">
    <property type="term" value="F:RNA binding"/>
    <property type="evidence" value="ECO:0007669"/>
    <property type="project" value="InterPro"/>
</dbReference>
<dbReference type="InterPro" id="IPR034099">
    <property type="entry name" value="SmD3"/>
</dbReference>
<evidence type="ECO:0000313" key="13">
    <source>
        <dbReference type="Proteomes" id="UP001146793"/>
    </source>
</evidence>
<keyword evidence="4" id="KW-0963">Cytoplasm</keyword>
<dbReference type="InterPro" id="IPR027141">
    <property type="entry name" value="LSm4/Sm_D1/D3"/>
</dbReference>
<dbReference type="SMART" id="SM00651">
    <property type="entry name" value="Sm"/>
    <property type="match status" value="1"/>
</dbReference>
<evidence type="ECO:0000313" key="12">
    <source>
        <dbReference type="EMBL" id="KAJ3430397.1"/>
    </source>
</evidence>
<protein>
    <recommendedName>
        <fullName evidence="9">Small nuclear ribonucleoprotein Sm D3</fullName>
        <shortName evidence="9">Sm-D3</shortName>
    </recommendedName>
    <alternativeName>
        <fullName evidence="9">snRNP core protein D3</fullName>
    </alternativeName>
</protein>
<evidence type="ECO:0000256" key="9">
    <source>
        <dbReference type="RuleBase" id="RU365050"/>
    </source>
</evidence>
<gene>
    <name evidence="12" type="ORF">M0812_23403</name>
</gene>
<proteinExistence type="inferred from homology"/>
<feature type="domain" description="Sm" evidence="11">
    <location>
        <begin position="5"/>
        <end position="77"/>
    </location>
</feature>
<feature type="region of interest" description="Disordered" evidence="10">
    <location>
        <begin position="88"/>
        <end position="120"/>
    </location>
</feature>
<dbReference type="PANTHER" id="PTHR23338">
    <property type="entry name" value="SMALL NUCLEAR RIBONUCLEOPROTEIN SM"/>
    <property type="match status" value="1"/>
</dbReference>
<evidence type="ECO:0000256" key="4">
    <source>
        <dbReference type="ARBA" id="ARBA00022490"/>
    </source>
</evidence>
<evidence type="ECO:0000256" key="2">
    <source>
        <dbReference type="ARBA" id="ARBA00004514"/>
    </source>
</evidence>
<dbReference type="EMBL" id="JANTQA010000051">
    <property type="protein sequence ID" value="KAJ3430397.1"/>
    <property type="molecule type" value="Genomic_DNA"/>
</dbReference>
<dbReference type="Gene3D" id="2.30.30.100">
    <property type="match status" value="1"/>
</dbReference>
<comment type="similarity">
    <text evidence="3 9">Belongs to the snRNP core protein family.</text>
</comment>
<dbReference type="CDD" id="cd01721">
    <property type="entry name" value="Sm_D3"/>
    <property type="match status" value="1"/>
</dbReference>
<feature type="compositionally biased region" description="Basic and acidic residues" evidence="10">
    <location>
        <begin position="88"/>
        <end position="105"/>
    </location>
</feature>
<feature type="compositionally biased region" description="Basic residues" evidence="10">
    <location>
        <begin position="106"/>
        <end position="120"/>
    </location>
</feature>
<dbReference type="SUPFAM" id="SSF50182">
    <property type="entry name" value="Sm-like ribonucleoproteins"/>
    <property type="match status" value="1"/>
</dbReference>